<feature type="domain" description="PD-(D/E)XK endonuclease-like" evidence="1">
    <location>
        <begin position="5"/>
        <end position="241"/>
    </location>
</feature>
<comment type="caution">
    <text evidence="2">The sequence shown here is derived from an EMBL/GenBank/DDBJ whole genome shotgun (WGS) entry which is preliminary data.</text>
</comment>
<protein>
    <recommendedName>
        <fullName evidence="1">PD-(D/E)XK endonuclease-like domain-containing protein</fullName>
    </recommendedName>
</protein>
<sequence length="268" mass="31170">MNLDFSRYDAFHRNMEKYRLHYLLNLTPATPNYYLQRGISFHLMLEHHSKGRSGAEIELLVKREVQDLKAIAAAKRMFAHWLQRYNPSGPIILAAEPEFLQQLPNSPHSICGKIDQILEIDGRQWVGEVKTTNSRNTFAKISTQWQTRKQAEFELIGAQALGYKPLGLLVRTVVESSPPVIWELVVKRTEYQLELMRLAIHQTCEMIEFMRRTFGIDQPWPHSENSWPCMNKEKCEYGKICGISRPEQDTSGFKQREEHLAILRPAPH</sequence>
<reference evidence="2" key="1">
    <citation type="journal article" date="2015" name="Nature">
        <title>Complex archaea that bridge the gap between prokaryotes and eukaryotes.</title>
        <authorList>
            <person name="Spang A."/>
            <person name="Saw J.H."/>
            <person name="Jorgensen S.L."/>
            <person name="Zaremba-Niedzwiedzka K."/>
            <person name="Martijn J."/>
            <person name="Lind A.E."/>
            <person name="van Eijk R."/>
            <person name="Schleper C."/>
            <person name="Guy L."/>
            <person name="Ettema T.J."/>
        </authorList>
    </citation>
    <scope>NUCLEOTIDE SEQUENCE</scope>
</reference>
<evidence type="ECO:0000259" key="1">
    <source>
        <dbReference type="Pfam" id="PF12705"/>
    </source>
</evidence>
<dbReference type="InterPro" id="IPR011604">
    <property type="entry name" value="PDDEXK-like_dom_sf"/>
</dbReference>
<name>A0A0F9PFF8_9ZZZZ</name>
<gene>
    <name evidence="2" type="ORF">LCGC14_0849990</name>
</gene>
<dbReference type="EMBL" id="LAZR01002529">
    <property type="protein sequence ID" value="KKN28859.1"/>
    <property type="molecule type" value="Genomic_DNA"/>
</dbReference>
<accession>A0A0F9PFF8</accession>
<evidence type="ECO:0000313" key="2">
    <source>
        <dbReference type="EMBL" id="KKN28859.1"/>
    </source>
</evidence>
<dbReference type="Pfam" id="PF12705">
    <property type="entry name" value="PDDEXK_1"/>
    <property type="match status" value="1"/>
</dbReference>
<dbReference type="InterPro" id="IPR038726">
    <property type="entry name" value="PDDEXK_AddAB-type"/>
</dbReference>
<dbReference type="Gene3D" id="3.90.320.10">
    <property type="match status" value="1"/>
</dbReference>
<dbReference type="AlphaFoldDB" id="A0A0F9PFF8"/>
<organism evidence="2">
    <name type="scientific">marine sediment metagenome</name>
    <dbReference type="NCBI Taxonomy" id="412755"/>
    <lineage>
        <taxon>unclassified sequences</taxon>
        <taxon>metagenomes</taxon>
        <taxon>ecological metagenomes</taxon>
    </lineage>
</organism>
<proteinExistence type="predicted"/>